<comment type="function">
    <text evidence="1">Could be involved in insertion of integral membrane proteins into the membrane.</text>
</comment>
<evidence type="ECO:0000256" key="1">
    <source>
        <dbReference type="HAMAP-Rule" id="MF_00386"/>
    </source>
</evidence>
<dbReference type="PANTHER" id="PTHR33383:SF1">
    <property type="entry name" value="MEMBRANE PROTEIN INSERTION EFFICIENCY FACTOR-RELATED"/>
    <property type="match status" value="1"/>
</dbReference>
<dbReference type="STRING" id="1235990.BMSBPS_0500"/>
<proteinExistence type="inferred from homology"/>
<protein>
    <recommendedName>
        <fullName evidence="1">Putative membrane protein insertion efficiency factor</fullName>
    </recommendedName>
</protein>
<dbReference type="PATRIC" id="fig|1235990.3.peg.36"/>
<dbReference type="GO" id="GO:0005886">
    <property type="term" value="C:plasma membrane"/>
    <property type="evidence" value="ECO:0007669"/>
    <property type="project" value="UniProtKB-SubCell"/>
</dbReference>
<evidence type="ECO:0000313" key="2">
    <source>
        <dbReference type="EMBL" id="BAO00005.1"/>
    </source>
</evidence>
<keyword evidence="1" id="KW-0472">Membrane</keyword>
<dbReference type="EMBL" id="AP012554">
    <property type="protein sequence ID" value="BAO00005.1"/>
    <property type="molecule type" value="Genomic_DNA"/>
</dbReference>
<keyword evidence="3" id="KW-1185">Reference proteome</keyword>
<accession>U3U594</accession>
<dbReference type="HAMAP" id="MF_00386">
    <property type="entry name" value="UPF0161_YidD"/>
    <property type="match status" value="1"/>
</dbReference>
<dbReference type="InterPro" id="IPR002696">
    <property type="entry name" value="Membr_insert_effic_factor_YidD"/>
</dbReference>
<dbReference type="Pfam" id="PF01809">
    <property type="entry name" value="YidD"/>
    <property type="match status" value="1"/>
</dbReference>
<sequence>MASSLSIGTRFLITLIYLYQCIISPLLGPHCRFYPTCSQYAIEALYRFGIAKGAWLTIKRIFKCHPFNAGGEDFVPLKNLNIREH</sequence>
<organism evidence="2 3">
    <name type="scientific">Candidatus Pantoea carbekii</name>
    <dbReference type="NCBI Taxonomy" id="1235990"/>
    <lineage>
        <taxon>Bacteria</taxon>
        <taxon>Pseudomonadati</taxon>
        <taxon>Pseudomonadota</taxon>
        <taxon>Gammaproteobacteria</taxon>
        <taxon>Enterobacterales</taxon>
        <taxon>Erwiniaceae</taxon>
        <taxon>Pantoea</taxon>
    </lineage>
</organism>
<keyword evidence="1" id="KW-1003">Cell membrane</keyword>
<reference evidence="2 3" key="1">
    <citation type="submission" date="2012-10" db="EMBL/GenBank/DDBJ databases">
        <title>Genome sequence of the symbiont of the pentatomidae stink bug Halyomorpha halys.</title>
        <authorList>
            <person name="Kobayashi H."/>
            <person name="Fujii-Muramatsu R."/>
            <person name="Takeishi K."/>
            <person name="Noda H."/>
        </authorList>
    </citation>
    <scope>NUCLEOTIDE SEQUENCE [LARGE SCALE GENOMIC DNA]</scope>
</reference>
<comment type="similarity">
    <text evidence="1">Belongs to the UPF0161 family.</text>
</comment>
<comment type="subcellular location">
    <subcellularLocation>
        <location evidence="1">Cell membrane</location>
        <topology evidence="1">Peripheral membrane protein</topology>
        <orientation evidence="1">Cytoplasmic side</orientation>
    </subcellularLocation>
</comment>
<evidence type="ECO:0000313" key="3">
    <source>
        <dbReference type="Proteomes" id="UP000016900"/>
    </source>
</evidence>
<dbReference type="NCBIfam" id="TIGR00278">
    <property type="entry name" value="membrane protein insertion efficiency factor YidD"/>
    <property type="match status" value="1"/>
</dbReference>
<gene>
    <name evidence="2" type="primary">hlyA</name>
    <name evidence="2" type="ORF">HHS_00350</name>
</gene>
<dbReference type="KEGG" id="pck:BMSBPS_0500"/>
<dbReference type="RefSeq" id="WP_022564024.1">
    <property type="nucleotide sequence ID" value="NZ_CP010907.1"/>
</dbReference>
<dbReference type="SMART" id="SM01234">
    <property type="entry name" value="Haemolytic"/>
    <property type="match status" value="1"/>
</dbReference>
<dbReference type="PANTHER" id="PTHR33383">
    <property type="entry name" value="MEMBRANE PROTEIN INSERTION EFFICIENCY FACTOR-RELATED"/>
    <property type="match status" value="1"/>
</dbReference>
<dbReference type="AlphaFoldDB" id="U3U594"/>
<dbReference type="OrthoDB" id="9801753at2"/>
<name>U3U594_9GAMM</name>
<dbReference type="KEGG" id="hhs:HHS_00350"/>
<dbReference type="Proteomes" id="UP000016900">
    <property type="component" value="Chromosome"/>
</dbReference>
<dbReference type="eggNOG" id="COG0759">
    <property type="taxonomic scope" value="Bacteria"/>
</dbReference>